<evidence type="ECO:0000313" key="3">
    <source>
        <dbReference type="Proteomes" id="UP000030832"/>
    </source>
</evidence>
<dbReference type="EMBL" id="JRJU01000074">
    <property type="protein sequence ID" value="KHF37772.1"/>
    <property type="molecule type" value="Genomic_DNA"/>
</dbReference>
<keyword evidence="1" id="KW-0175">Coiled coil</keyword>
<protein>
    <submittedName>
        <fullName evidence="2">Uncharacterized protein</fullName>
    </submittedName>
</protein>
<reference evidence="2 3" key="1">
    <citation type="submission" date="2014-09" db="EMBL/GenBank/DDBJ databases">
        <title>Genome sequencing and annotation of Bacillus Okhensis strain Kh10-101T.</title>
        <authorList>
            <person name="Prakash J.S."/>
        </authorList>
    </citation>
    <scope>NUCLEOTIDE SEQUENCE [LARGE SCALE GENOMIC DNA]</scope>
    <source>
        <strain evidence="3">Kh10-101T</strain>
    </source>
</reference>
<dbReference type="Proteomes" id="UP000030832">
    <property type="component" value="Unassembled WGS sequence"/>
</dbReference>
<dbReference type="AlphaFoldDB" id="A0A0B0IAA8"/>
<evidence type="ECO:0000313" key="2">
    <source>
        <dbReference type="EMBL" id="KHF37772.1"/>
    </source>
</evidence>
<organism evidence="2 3">
    <name type="scientific">Halalkalibacter okhensis</name>
    <dbReference type="NCBI Taxonomy" id="333138"/>
    <lineage>
        <taxon>Bacteria</taxon>
        <taxon>Bacillati</taxon>
        <taxon>Bacillota</taxon>
        <taxon>Bacilli</taxon>
        <taxon>Bacillales</taxon>
        <taxon>Bacillaceae</taxon>
        <taxon>Halalkalibacter</taxon>
    </lineage>
</organism>
<sequence length="116" mass="13471">MEQTNQKLREAIQKLEDAINHYEDLLLVIEEQAPEESNIRRIKSLKVRISERKQILDPATHFEDSTTSNDIGSNVNVPSGHDVTLFYKRSPIQAAITYQSKPVTPKPWLSYIFYKR</sequence>
<gene>
    <name evidence="2" type="ORF">LQ50_25510</name>
</gene>
<dbReference type="RefSeq" id="WP_034634202.1">
    <property type="nucleotide sequence ID" value="NZ_JRJU01000074.1"/>
</dbReference>
<comment type="caution">
    <text evidence="2">The sequence shown here is derived from an EMBL/GenBank/DDBJ whole genome shotgun (WGS) entry which is preliminary data.</text>
</comment>
<evidence type="ECO:0000256" key="1">
    <source>
        <dbReference type="SAM" id="Coils"/>
    </source>
</evidence>
<dbReference type="eggNOG" id="ENOG5030EFC">
    <property type="taxonomic scope" value="Bacteria"/>
</dbReference>
<keyword evidence="3" id="KW-1185">Reference proteome</keyword>
<name>A0A0B0IAA8_9BACI</name>
<proteinExistence type="predicted"/>
<feature type="coiled-coil region" evidence="1">
    <location>
        <begin position="1"/>
        <end position="32"/>
    </location>
</feature>
<accession>A0A0B0IAA8</accession>
<dbReference type="OrthoDB" id="9958563at2"/>